<accession>A0A225UXW5</accession>
<feature type="non-terminal residue" evidence="2">
    <location>
        <position position="104"/>
    </location>
</feature>
<dbReference type="EMBL" id="NBNE01010218">
    <property type="protein sequence ID" value="OWY97648.1"/>
    <property type="molecule type" value="Genomic_DNA"/>
</dbReference>
<dbReference type="PANTHER" id="PTHR31569">
    <property type="entry name" value="SWIM-TYPE DOMAIN-CONTAINING PROTEIN"/>
    <property type="match status" value="1"/>
</dbReference>
<dbReference type="Pfam" id="PF21056">
    <property type="entry name" value="ZSWIM1-3_RNaseH-like"/>
    <property type="match status" value="1"/>
</dbReference>
<organism evidence="2 3">
    <name type="scientific">Phytophthora megakarya</name>
    <dbReference type="NCBI Taxonomy" id="4795"/>
    <lineage>
        <taxon>Eukaryota</taxon>
        <taxon>Sar</taxon>
        <taxon>Stramenopiles</taxon>
        <taxon>Oomycota</taxon>
        <taxon>Peronosporomycetes</taxon>
        <taxon>Peronosporales</taxon>
        <taxon>Peronosporaceae</taxon>
        <taxon>Phytophthora</taxon>
    </lineage>
</organism>
<gene>
    <name evidence="2" type="ORF">PHMEG_00031773</name>
</gene>
<reference evidence="3" key="1">
    <citation type="submission" date="2017-03" db="EMBL/GenBank/DDBJ databases">
        <title>Phytopthora megakarya and P. palmivora, two closely related causual agents of cacao black pod achieved similar genome size and gene model numbers by different mechanisms.</title>
        <authorList>
            <person name="Ali S."/>
            <person name="Shao J."/>
            <person name="Larry D.J."/>
            <person name="Kronmiller B."/>
            <person name="Shen D."/>
            <person name="Strem M.D."/>
            <person name="Melnick R.L."/>
            <person name="Guiltinan M.J."/>
            <person name="Tyler B.M."/>
            <person name="Meinhardt L.W."/>
            <person name="Bailey B.A."/>
        </authorList>
    </citation>
    <scope>NUCLEOTIDE SEQUENCE [LARGE SCALE GENOMIC DNA]</scope>
    <source>
        <strain evidence="3">zdho120</strain>
    </source>
</reference>
<evidence type="ECO:0000313" key="2">
    <source>
        <dbReference type="EMBL" id="OWY97648.1"/>
    </source>
</evidence>
<evidence type="ECO:0000259" key="1">
    <source>
        <dbReference type="Pfam" id="PF21056"/>
    </source>
</evidence>
<dbReference type="OrthoDB" id="117603at2759"/>
<protein>
    <recommendedName>
        <fullName evidence="1">ZSWIM1/3 RNaseH-like domain-containing protein</fullName>
    </recommendedName>
</protein>
<name>A0A225UXW5_9STRA</name>
<dbReference type="Proteomes" id="UP000198211">
    <property type="component" value="Unassembled WGS sequence"/>
</dbReference>
<comment type="caution">
    <text evidence="2">The sequence shown here is derived from an EMBL/GenBank/DDBJ whole genome shotgun (WGS) entry which is preliminary data.</text>
</comment>
<evidence type="ECO:0000313" key="3">
    <source>
        <dbReference type="Proteomes" id="UP000198211"/>
    </source>
</evidence>
<dbReference type="InterPro" id="IPR048324">
    <property type="entry name" value="ZSWIM1-3_RNaseH-like"/>
</dbReference>
<keyword evidence="3" id="KW-1185">Reference proteome</keyword>
<proteinExistence type="predicted"/>
<dbReference type="InterPro" id="IPR052579">
    <property type="entry name" value="Zinc_finger_SWIM"/>
</dbReference>
<feature type="domain" description="ZSWIM1/3 RNaseH-like" evidence="1">
    <location>
        <begin position="20"/>
        <end position="68"/>
    </location>
</feature>
<sequence>MFIRRFLKRNRLTGEGAEVQRDWHMDRALSRFKRSHPTRIDKLRVIVVDKDLNEIRVLEANFPDARILICHFHAIKYLKEMRSKPEFGNISADDASQVDSAVQD</sequence>
<dbReference type="AlphaFoldDB" id="A0A225UXW5"/>
<dbReference type="PANTHER" id="PTHR31569:SF4">
    <property type="entry name" value="SWIM-TYPE DOMAIN-CONTAINING PROTEIN"/>
    <property type="match status" value="1"/>
</dbReference>